<feature type="compositionally biased region" description="Basic and acidic residues" evidence="1">
    <location>
        <begin position="331"/>
        <end position="340"/>
    </location>
</feature>
<feature type="compositionally biased region" description="Basic and acidic residues" evidence="1">
    <location>
        <begin position="133"/>
        <end position="142"/>
    </location>
</feature>
<evidence type="ECO:0000313" key="2">
    <source>
        <dbReference type="Proteomes" id="UP000050795"/>
    </source>
</evidence>
<feature type="compositionally biased region" description="Polar residues" evidence="1">
    <location>
        <begin position="509"/>
        <end position="520"/>
    </location>
</feature>
<dbReference type="AlphaFoldDB" id="A0AA85ILL8"/>
<reference evidence="2" key="1">
    <citation type="submission" date="2022-06" db="EMBL/GenBank/DDBJ databases">
        <authorList>
            <person name="Berger JAMES D."/>
            <person name="Berger JAMES D."/>
        </authorList>
    </citation>
    <scope>NUCLEOTIDE SEQUENCE [LARGE SCALE GENOMIC DNA]</scope>
</reference>
<proteinExistence type="predicted"/>
<organism evidence="2 3">
    <name type="scientific">Trichobilharzia regenti</name>
    <name type="common">Nasal bird schistosome</name>
    <dbReference type="NCBI Taxonomy" id="157069"/>
    <lineage>
        <taxon>Eukaryota</taxon>
        <taxon>Metazoa</taxon>
        <taxon>Spiralia</taxon>
        <taxon>Lophotrochozoa</taxon>
        <taxon>Platyhelminthes</taxon>
        <taxon>Trematoda</taxon>
        <taxon>Digenea</taxon>
        <taxon>Strigeidida</taxon>
        <taxon>Schistosomatoidea</taxon>
        <taxon>Schistosomatidae</taxon>
        <taxon>Trichobilharzia</taxon>
    </lineage>
</organism>
<keyword evidence="2" id="KW-1185">Reference proteome</keyword>
<feature type="region of interest" description="Disordered" evidence="1">
    <location>
        <begin position="438"/>
        <end position="462"/>
    </location>
</feature>
<dbReference type="Proteomes" id="UP000050795">
    <property type="component" value="Unassembled WGS sequence"/>
</dbReference>
<evidence type="ECO:0000256" key="1">
    <source>
        <dbReference type="SAM" id="MobiDB-lite"/>
    </source>
</evidence>
<sequence>MRTSKKKRGHLAPETGHECNKVKSFFSRFGSGLRSAFHKHHQPSVPIISRDVSNHCYSSDDLRTSKEVKVSIAREANDTLSLSNMKKSDRVSSAVHIPNDSHDDSSPQSSHSREILSPYRNSSAFREELNLKLKNRPGHDLPPKVPAVNKSTGSSDSLISNDSSSPTQKSSNSPHSSNHNTRLSVLTTPNTHESVNLTPSSVGASDLISLQHRLAVSRSRNRRPPSKTVDRQLNNTDVEFISFFSPSSTDVLNDSSLIPTPNPHLSLISEEGEHGQQISEKSDTDTLYIDVTNVSDVNNTDGSTHGNLNASQPNSPVVTRDSQRESVQSSHKSDSLKRGSESFIPLDYTADLDQITPTPIKPPRKSLGFERIKLNSFNESDNKTPSSLQCNRLTNNDSQHVRPHSMFIPSGGSSSGGGGVVEIELPQILARLKPVTNNEVDNHHHSDDNKDNENLSPDSSSAADLTPSLVFIPCKSVVAENADNESDDMKKSVNNSPLPNTKKPILLDIQTTGNKYSRSPSPQPITLRKHNENIQTKPKPENRVSRVMDLVKAFEGSS</sequence>
<reference evidence="3" key="2">
    <citation type="submission" date="2023-11" db="UniProtKB">
        <authorList>
            <consortium name="WormBaseParasite"/>
        </authorList>
    </citation>
    <scope>IDENTIFICATION</scope>
</reference>
<feature type="region of interest" description="Disordered" evidence="1">
    <location>
        <begin position="133"/>
        <end position="183"/>
    </location>
</feature>
<feature type="compositionally biased region" description="Low complexity" evidence="1">
    <location>
        <begin position="151"/>
        <end position="181"/>
    </location>
</feature>
<protein>
    <submittedName>
        <fullName evidence="3">Uncharacterized protein</fullName>
    </submittedName>
</protein>
<dbReference type="WBParaSite" id="TREG1_103240.6">
    <property type="protein sequence ID" value="TREG1_103240.6"/>
    <property type="gene ID" value="TREG1_103240"/>
</dbReference>
<evidence type="ECO:0000313" key="3">
    <source>
        <dbReference type="WBParaSite" id="TREG1_103240.6"/>
    </source>
</evidence>
<feature type="region of interest" description="Disordered" evidence="1">
    <location>
        <begin position="482"/>
        <end position="542"/>
    </location>
</feature>
<feature type="compositionally biased region" description="Polar residues" evidence="1">
    <location>
        <begin position="298"/>
        <end position="317"/>
    </location>
</feature>
<feature type="region of interest" description="Disordered" evidence="1">
    <location>
        <begin position="298"/>
        <end position="340"/>
    </location>
</feature>
<feature type="compositionally biased region" description="Basic and acidic residues" evidence="1">
    <location>
        <begin position="440"/>
        <end position="453"/>
    </location>
</feature>
<feature type="region of interest" description="Disordered" evidence="1">
    <location>
        <begin position="81"/>
        <end position="121"/>
    </location>
</feature>
<name>A0AA85ILL8_TRIRE</name>
<accession>A0AA85ILL8</accession>